<reference evidence="2" key="1">
    <citation type="submission" date="2018-05" db="EMBL/GenBank/DDBJ databases">
        <title>Draft genome of Mucuna pruriens seed.</title>
        <authorList>
            <person name="Nnadi N.E."/>
            <person name="Vos R."/>
            <person name="Hasami M.H."/>
            <person name="Devisetty U.K."/>
            <person name="Aguiy J.C."/>
        </authorList>
    </citation>
    <scope>NUCLEOTIDE SEQUENCE [LARGE SCALE GENOMIC DNA]</scope>
    <source>
        <strain evidence="2">JCA_2017</strain>
    </source>
</reference>
<name>A0A371FUY7_MUCPR</name>
<dbReference type="AlphaFoldDB" id="A0A371FUY7"/>
<dbReference type="PANTHER" id="PTHR35046">
    <property type="entry name" value="ZINC KNUCKLE (CCHC-TYPE) FAMILY PROTEIN"/>
    <property type="match status" value="1"/>
</dbReference>
<dbReference type="InterPro" id="IPR043502">
    <property type="entry name" value="DNA/RNA_pol_sf"/>
</dbReference>
<dbReference type="Gene3D" id="3.30.420.10">
    <property type="entry name" value="Ribonuclease H-like superfamily/Ribonuclease H"/>
    <property type="match status" value="1"/>
</dbReference>
<organism evidence="2 3">
    <name type="scientific">Mucuna pruriens</name>
    <name type="common">Velvet bean</name>
    <name type="synonym">Dolichos pruriens</name>
    <dbReference type="NCBI Taxonomy" id="157652"/>
    <lineage>
        <taxon>Eukaryota</taxon>
        <taxon>Viridiplantae</taxon>
        <taxon>Streptophyta</taxon>
        <taxon>Embryophyta</taxon>
        <taxon>Tracheophyta</taxon>
        <taxon>Spermatophyta</taxon>
        <taxon>Magnoliopsida</taxon>
        <taxon>eudicotyledons</taxon>
        <taxon>Gunneridae</taxon>
        <taxon>Pentapetalae</taxon>
        <taxon>rosids</taxon>
        <taxon>fabids</taxon>
        <taxon>Fabales</taxon>
        <taxon>Fabaceae</taxon>
        <taxon>Papilionoideae</taxon>
        <taxon>50 kb inversion clade</taxon>
        <taxon>NPAAA clade</taxon>
        <taxon>indigoferoid/millettioid clade</taxon>
        <taxon>Phaseoleae</taxon>
        <taxon>Mucuna</taxon>
    </lineage>
</organism>
<sequence>MLTSGFPDFRPTPLRSTRHLTKASCTTKGMDESVSVSTYVGPLNEIIKKNVGFKWEESQEKAFQALKDRPTNALIFELPNFHKFFELECDASNVEVGEMVRLHGLLKTIVSDRNSKFYSHFRRTIWSQLGTKLHFSTTFHPQTDGQTKVVNKTLSCTMLEFEDKFFSRSRANMIPRRHEEYRKDTKHLEVKAPQGPMIRGRLKRSEEEVQEKLGLLTVQEGPTKGPFLFTLFGIAHNALDLSNCASVWIKGKFNKKKAKHMR</sequence>
<gene>
    <name evidence="2" type="ORF">CR513_37104</name>
</gene>
<proteinExistence type="predicted"/>
<dbReference type="InterPro" id="IPR041577">
    <property type="entry name" value="RT_RNaseH_2"/>
</dbReference>
<dbReference type="OrthoDB" id="1935586at2759"/>
<dbReference type="GO" id="GO:0003676">
    <property type="term" value="F:nucleic acid binding"/>
    <property type="evidence" value="ECO:0007669"/>
    <property type="project" value="InterPro"/>
</dbReference>
<dbReference type="InterPro" id="IPR012337">
    <property type="entry name" value="RNaseH-like_sf"/>
</dbReference>
<dbReference type="Proteomes" id="UP000257109">
    <property type="component" value="Unassembled WGS sequence"/>
</dbReference>
<evidence type="ECO:0000313" key="3">
    <source>
        <dbReference type="Proteomes" id="UP000257109"/>
    </source>
</evidence>
<evidence type="ECO:0000313" key="2">
    <source>
        <dbReference type="EMBL" id="RDX82139.1"/>
    </source>
</evidence>
<dbReference type="EMBL" id="QJKJ01007721">
    <property type="protein sequence ID" value="RDX82139.1"/>
    <property type="molecule type" value="Genomic_DNA"/>
</dbReference>
<accession>A0A371FUY7</accession>
<comment type="caution">
    <text evidence="2">The sequence shown here is derived from an EMBL/GenBank/DDBJ whole genome shotgun (WGS) entry which is preliminary data.</text>
</comment>
<dbReference type="Pfam" id="PF17919">
    <property type="entry name" value="RT_RNaseH_2"/>
    <property type="match status" value="1"/>
</dbReference>
<dbReference type="SUPFAM" id="SSF53098">
    <property type="entry name" value="Ribonuclease H-like"/>
    <property type="match status" value="1"/>
</dbReference>
<dbReference type="STRING" id="157652.A0A371FUY7"/>
<feature type="non-terminal residue" evidence="2">
    <location>
        <position position="1"/>
    </location>
</feature>
<dbReference type="InterPro" id="IPR036397">
    <property type="entry name" value="RNaseH_sf"/>
</dbReference>
<dbReference type="PANTHER" id="PTHR35046:SF26">
    <property type="entry name" value="RNA-DIRECTED DNA POLYMERASE"/>
    <property type="match status" value="1"/>
</dbReference>
<keyword evidence="3" id="KW-1185">Reference proteome</keyword>
<dbReference type="SUPFAM" id="SSF56672">
    <property type="entry name" value="DNA/RNA polymerases"/>
    <property type="match status" value="1"/>
</dbReference>
<dbReference type="Gene3D" id="3.30.70.270">
    <property type="match status" value="1"/>
</dbReference>
<evidence type="ECO:0000259" key="1">
    <source>
        <dbReference type="Pfam" id="PF17919"/>
    </source>
</evidence>
<dbReference type="InterPro" id="IPR043128">
    <property type="entry name" value="Rev_trsase/Diguanyl_cyclase"/>
</dbReference>
<protein>
    <recommendedName>
        <fullName evidence="1">Reverse transcriptase/retrotransposon-derived protein RNase H-like domain-containing protein</fullName>
    </recommendedName>
</protein>
<feature type="domain" description="Reverse transcriptase/retrotransposon-derived protein RNase H-like" evidence="1">
    <location>
        <begin position="55"/>
        <end position="99"/>
    </location>
</feature>